<evidence type="ECO:0000313" key="1">
    <source>
        <dbReference type="EMBL" id="KAF2443285.1"/>
    </source>
</evidence>
<evidence type="ECO:0000313" key="2">
    <source>
        <dbReference type="Proteomes" id="UP000799764"/>
    </source>
</evidence>
<dbReference type="EMBL" id="MU001502">
    <property type="protein sequence ID" value="KAF2443285.1"/>
    <property type="molecule type" value="Genomic_DNA"/>
</dbReference>
<gene>
    <name evidence="1" type="ORF">P171DRAFT_322009</name>
</gene>
<proteinExistence type="predicted"/>
<dbReference type="AlphaFoldDB" id="A0A9P4UAI5"/>
<reference evidence="1" key="1">
    <citation type="journal article" date="2020" name="Stud. Mycol.">
        <title>101 Dothideomycetes genomes: a test case for predicting lifestyles and emergence of pathogens.</title>
        <authorList>
            <person name="Haridas S."/>
            <person name="Albert R."/>
            <person name="Binder M."/>
            <person name="Bloem J."/>
            <person name="Labutti K."/>
            <person name="Salamov A."/>
            <person name="Andreopoulos B."/>
            <person name="Baker S."/>
            <person name="Barry K."/>
            <person name="Bills G."/>
            <person name="Bluhm B."/>
            <person name="Cannon C."/>
            <person name="Castanera R."/>
            <person name="Culley D."/>
            <person name="Daum C."/>
            <person name="Ezra D."/>
            <person name="Gonzalez J."/>
            <person name="Henrissat B."/>
            <person name="Kuo A."/>
            <person name="Liang C."/>
            <person name="Lipzen A."/>
            <person name="Lutzoni F."/>
            <person name="Magnuson J."/>
            <person name="Mondo S."/>
            <person name="Nolan M."/>
            <person name="Ohm R."/>
            <person name="Pangilinan J."/>
            <person name="Park H.-J."/>
            <person name="Ramirez L."/>
            <person name="Alfaro M."/>
            <person name="Sun H."/>
            <person name="Tritt A."/>
            <person name="Yoshinaga Y."/>
            <person name="Zwiers L.-H."/>
            <person name="Turgeon B."/>
            <person name="Goodwin S."/>
            <person name="Spatafora J."/>
            <person name="Crous P."/>
            <person name="Grigoriev I."/>
        </authorList>
    </citation>
    <scope>NUCLEOTIDE SEQUENCE</scope>
    <source>
        <strain evidence="1">CBS 690.94</strain>
    </source>
</reference>
<keyword evidence="2" id="KW-1185">Reference proteome</keyword>
<dbReference type="Proteomes" id="UP000799764">
    <property type="component" value="Unassembled WGS sequence"/>
</dbReference>
<dbReference type="OrthoDB" id="3924764at2759"/>
<accession>A0A9P4UAI5</accession>
<organism evidence="1 2">
    <name type="scientific">Karstenula rhodostoma CBS 690.94</name>
    <dbReference type="NCBI Taxonomy" id="1392251"/>
    <lineage>
        <taxon>Eukaryota</taxon>
        <taxon>Fungi</taxon>
        <taxon>Dikarya</taxon>
        <taxon>Ascomycota</taxon>
        <taxon>Pezizomycotina</taxon>
        <taxon>Dothideomycetes</taxon>
        <taxon>Pleosporomycetidae</taxon>
        <taxon>Pleosporales</taxon>
        <taxon>Massarineae</taxon>
        <taxon>Didymosphaeriaceae</taxon>
        <taxon>Karstenula</taxon>
    </lineage>
</organism>
<comment type="caution">
    <text evidence="1">The sequence shown here is derived from an EMBL/GenBank/DDBJ whole genome shotgun (WGS) entry which is preliminary data.</text>
</comment>
<feature type="non-terminal residue" evidence="1">
    <location>
        <position position="90"/>
    </location>
</feature>
<protein>
    <submittedName>
        <fullName evidence="1">Uncharacterized protein</fullName>
    </submittedName>
</protein>
<feature type="non-terminal residue" evidence="1">
    <location>
        <position position="1"/>
    </location>
</feature>
<sequence>CTLSVCADYINSCGRWYGGCYAVCPGYTTPRFTDPGCPTTSSRASVIVPEVCSTTLCADYINDCGIMYGGCFLDCPGHTTPSFTDPGCPS</sequence>
<name>A0A9P4UAI5_9PLEO</name>